<comment type="caution">
    <text evidence="8">The sequence shown here is derived from an EMBL/GenBank/DDBJ whole genome shotgun (WGS) entry which is preliminary data.</text>
</comment>
<feature type="transmembrane region" description="Helical" evidence="7">
    <location>
        <begin position="293"/>
        <end position="314"/>
    </location>
</feature>
<evidence type="ECO:0000256" key="5">
    <source>
        <dbReference type="ARBA" id="ARBA00023136"/>
    </source>
</evidence>
<keyword evidence="5 7" id="KW-0472">Membrane</keyword>
<feature type="region of interest" description="Disordered" evidence="6">
    <location>
        <begin position="408"/>
        <end position="429"/>
    </location>
</feature>
<evidence type="ECO:0000256" key="3">
    <source>
        <dbReference type="ARBA" id="ARBA00022692"/>
    </source>
</evidence>
<keyword evidence="9" id="KW-1185">Reference proteome</keyword>
<evidence type="ECO:0008006" key="10">
    <source>
        <dbReference type="Google" id="ProtNLM"/>
    </source>
</evidence>
<feature type="transmembrane region" description="Helical" evidence="7">
    <location>
        <begin position="320"/>
        <end position="341"/>
    </location>
</feature>
<reference evidence="8 9" key="1">
    <citation type="journal article" date="2019" name="Int. J. Syst. Evol. Microbiol.">
        <title>The Global Catalogue of Microorganisms (GCM) 10K type strain sequencing project: providing services to taxonomists for standard genome sequencing and annotation.</title>
        <authorList>
            <consortium name="The Broad Institute Genomics Platform"/>
            <consortium name="The Broad Institute Genome Sequencing Center for Infectious Disease"/>
            <person name="Wu L."/>
            <person name="Ma J."/>
        </authorList>
    </citation>
    <scope>NUCLEOTIDE SEQUENCE [LARGE SCALE GENOMIC DNA]</scope>
    <source>
        <strain evidence="8 9">JCM 16009</strain>
    </source>
</reference>
<comment type="subcellular location">
    <subcellularLocation>
        <location evidence="1">Cell membrane</location>
        <topology evidence="1">Multi-pass membrane protein</topology>
    </subcellularLocation>
</comment>
<protein>
    <recommendedName>
        <fullName evidence="10">O-antigen/teichoic acid export membrane protein</fullName>
    </recommendedName>
</protein>
<feature type="compositionally biased region" description="Low complexity" evidence="6">
    <location>
        <begin position="408"/>
        <end position="418"/>
    </location>
</feature>
<evidence type="ECO:0000256" key="6">
    <source>
        <dbReference type="SAM" id="MobiDB-lite"/>
    </source>
</evidence>
<evidence type="ECO:0000313" key="9">
    <source>
        <dbReference type="Proteomes" id="UP001500449"/>
    </source>
</evidence>
<evidence type="ECO:0000256" key="4">
    <source>
        <dbReference type="ARBA" id="ARBA00022989"/>
    </source>
</evidence>
<dbReference type="InterPro" id="IPR050833">
    <property type="entry name" value="Poly_Biosynth_Transport"/>
</dbReference>
<keyword evidence="4 7" id="KW-1133">Transmembrane helix</keyword>
<dbReference type="Pfam" id="PF13440">
    <property type="entry name" value="Polysacc_synt_3"/>
    <property type="match status" value="1"/>
</dbReference>
<feature type="transmembrane region" description="Helical" evidence="7">
    <location>
        <begin position="20"/>
        <end position="38"/>
    </location>
</feature>
<keyword evidence="3 7" id="KW-0812">Transmembrane</keyword>
<dbReference type="PANTHER" id="PTHR30250:SF11">
    <property type="entry name" value="O-ANTIGEN TRANSPORTER-RELATED"/>
    <property type="match status" value="1"/>
</dbReference>
<evidence type="ECO:0000256" key="1">
    <source>
        <dbReference type="ARBA" id="ARBA00004651"/>
    </source>
</evidence>
<proteinExistence type="predicted"/>
<keyword evidence="2" id="KW-1003">Cell membrane</keyword>
<feature type="transmembrane region" description="Helical" evidence="7">
    <location>
        <begin position="353"/>
        <end position="372"/>
    </location>
</feature>
<dbReference type="RefSeq" id="WP_344420762.1">
    <property type="nucleotide sequence ID" value="NZ_BAAAQK010000018.1"/>
</dbReference>
<dbReference type="PANTHER" id="PTHR30250">
    <property type="entry name" value="PST FAMILY PREDICTED COLANIC ACID TRANSPORTER"/>
    <property type="match status" value="1"/>
</dbReference>
<evidence type="ECO:0000256" key="2">
    <source>
        <dbReference type="ARBA" id="ARBA00022475"/>
    </source>
</evidence>
<feature type="transmembrane region" description="Helical" evidence="7">
    <location>
        <begin position="159"/>
        <end position="185"/>
    </location>
</feature>
<evidence type="ECO:0000313" key="8">
    <source>
        <dbReference type="EMBL" id="GAA1860981.1"/>
    </source>
</evidence>
<gene>
    <name evidence="8" type="ORF">GCM10009836_46400</name>
</gene>
<accession>A0ABN2NB82</accession>
<feature type="transmembrane region" description="Helical" evidence="7">
    <location>
        <begin position="378"/>
        <end position="400"/>
    </location>
</feature>
<dbReference type="EMBL" id="BAAAQK010000018">
    <property type="protein sequence ID" value="GAA1860981.1"/>
    <property type="molecule type" value="Genomic_DNA"/>
</dbReference>
<evidence type="ECO:0000256" key="7">
    <source>
        <dbReference type="SAM" id="Phobius"/>
    </source>
</evidence>
<dbReference type="Proteomes" id="UP001500449">
    <property type="component" value="Unassembled WGS sequence"/>
</dbReference>
<sequence length="429" mass="43848">MAGSARGGTLSVLLGRLGGVAGSLVLGQLFVGLTYIVAARGLTPAELGVIATCTAIGTIACTVFDAGLNNLLVREVAAGDLTALDARAYVRTKRRLLPVMLVPTVVACLLIESNHVTGALLGLLGAAVWEAQTANSLLRAGHRFGPAATSQIVGRGVGLVLVLVLVLIGAPELGLVIGLLASFALEAAIDRVLLGAPGTPARTQREALPLYREGIGYGLISLAATSQQLDTPLVALGGGAASAGLYAAAGRLINPLSFFANALGLVGSPWLADARRDPERLLAEERRFLRISAVLCLAPLVAAAVGPFVIPFLLGEAYRTSAAVFVVLALGSAVASMNQPLGIVAQNRGRQRTVALAVGIGVGIGLLATYALGAWGGAVWAAVGFLVSQAYILVHLWLVVRGLRRDGAPSSPGSAAHPPARPADAKHRR</sequence>
<name>A0ABN2NB82_9PSEU</name>
<organism evidence="8 9">
    <name type="scientific">Pseudonocardia ailaonensis</name>
    <dbReference type="NCBI Taxonomy" id="367279"/>
    <lineage>
        <taxon>Bacteria</taxon>
        <taxon>Bacillati</taxon>
        <taxon>Actinomycetota</taxon>
        <taxon>Actinomycetes</taxon>
        <taxon>Pseudonocardiales</taxon>
        <taxon>Pseudonocardiaceae</taxon>
        <taxon>Pseudonocardia</taxon>
    </lineage>
</organism>
<feature type="transmembrane region" description="Helical" evidence="7">
    <location>
        <begin position="96"/>
        <end position="113"/>
    </location>
</feature>